<sequence>MTKAKRKLSFSSPLSINTSVCSSISPPALKSPRNKRRKGDKTVKSPKRRRSVGEVRPPPEFIPFNYQTNCPEFTRLLDTNESDLDGTVLTNLQHELEAMLVHAADYQRRAYGEVTFLQTGEYPVQDLRNRPMPRCKLRQQPSVAQMSPVPNPNNPMLHTPTSADGPAICGLPVESGYPDDNDAWPPPNVIHRFWNWHKLDILHANEPGLLRSFKSLLLDKLQESEYRSLYENTPWKYRCSVPAPAASRLRSGSTHQSPSTSRHHVKIGLGDQRIKLFRIDDPVNMFAQLADEEVQSTSRESPAKIVGKRESKEEEDDGASGSKCDEQWEVESERQSRASPIRTPRASRSSCGGNAAGAGRSSPSKEKEKHHFAVPQAAARRQSGRLASKEVEKEAGHEEGGLTNGNRKLSITIKNEPLDVEMEEDEEFSPYLRSGTARIVSPRTKKELREDDEWGEGNKCNYVNGHGCGTFGNGITTNGAKKNGDYKRNGELKCNGINGISYGGIYENGHANSKKKKAPRSPNKIAEQLADDEYENSEGVEEEVVEPRKLSRRLSNGVDKYEEDDYRRHGEEERTSGGTEELNADELLGRMETLVIDSSNNIKQEFLQQFGAKVTRHLIAFGK</sequence>
<keyword evidence="3" id="KW-1185">Reference proteome</keyword>
<feature type="compositionally biased region" description="Acidic residues" evidence="1">
    <location>
        <begin position="529"/>
        <end position="544"/>
    </location>
</feature>
<feature type="compositionally biased region" description="Basic and acidic residues" evidence="1">
    <location>
        <begin position="565"/>
        <end position="575"/>
    </location>
</feature>
<reference evidence="2 3" key="1">
    <citation type="journal article" date="2017" name="Curr. Biol.">
        <title>Genome architecture and evolution of a unichromosomal asexual nematode.</title>
        <authorList>
            <person name="Fradin H."/>
            <person name="Zegar C."/>
            <person name="Gutwein M."/>
            <person name="Lucas J."/>
            <person name="Kovtun M."/>
            <person name="Corcoran D."/>
            <person name="Baugh L.R."/>
            <person name="Kiontke K."/>
            <person name="Gunsalus K."/>
            <person name="Fitch D.H."/>
            <person name="Piano F."/>
        </authorList>
    </citation>
    <scope>NUCLEOTIDE SEQUENCE [LARGE SCALE GENOMIC DNA]</scope>
    <source>
        <strain evidence="2">PF1309</strain>
    </source>
</reference>
<feature type="compositionally biased region" description="Polar residues" evidence="1">
    <location>
        <begin position="9"/>
        <end position="25"/>
    </location>
</feature>
<feature type="region of interest" description="Disordered" evidence="1">
    <location>
        <begin position="510"/>
        <end position="583"/>
    </location>
</feature>
<dbReference type="STRING" id="2018661.A0A2A2JSY0"/>
<dbReference type="Proteomes" id="UP000218231">
    <property type="component" value="Unassembled WGS sequence"/>
</dbReference>
<feature type="region of interest" description="Disordered" evidence="1">
    <location>
        <begin position="247"/>
        <end position="266"/>
    </location>
</feature>
<organism evidence="2 3">
    <name type="scientific">Diploscapter pachys</name>
    <dbReference type="NCBI Taxonomy" id="2018661"/>
    <lineage>
        <taxon>Eukaryota</taxon>
        <taxon>Metazoa</taxon>
        <taxon>Ecdysozoa</taxon>
        <taxon>Nematoda</taxon>
        <taxon>Chromadorea</taxon>
        <taxon>Rhabditida</taxon>
        <taxon>Rhabditina</taxon>
        <taxon>Rhabditomorpha</taxon>
        <taxon>Rhabditoidea</taxon>
        <taxon>Rhabditidae</taxon>
        <taxon>Diploscapter</taxon>
    </lineage>
</organism>
<evidence type="ECO:0000313" key="3">
    <source>
        <dbReference type="Proteomes" id="UP000218231"/>
    </source>
</evidence>
<feature type="region of interest" description="Disordered" evidence="1">
    <location>
        <begin position="291"/>
        <end position="408"/>
    </location>
</feature>
<feature type="compositionally biased region" description="Basic and acidic residues" evidence="1">
    <location>
        <begin position="323"/>
        <end position="336"/>
    </location>
</feature>
<gene>
    <name evidence="2" type="ORF">WR25_01921</name>
</gene>
<evidence type="ECO:0000313" key="2">
    <source>
        <dbReference type="EMBL" id="PAV64672.1"/>
    </source>
</evidence>
<comment type="caution">
    <text evidence="2">The sequence shown here is derived from an EMBL/GenBank/DDBJ whole genome shotgun (WGS) entry which is preliminary data.</text>
</comment>
<proteinExistence type="predicted"/>
<accession>A0A2A2JSY0</accession>
<feature type="compositionally biased region" description="Basic and acidic residues" evidence="1">
    <location>
        <begin position="387"/>
        <end position="400"/>
    </location>
</feature>
<dbReference type="AlphaFoldDB" id="A0A2A2JSY0"/>
<feature type="region of interest" description="Disordered" evidence="1">
    <location>
        <begin position="1"/>
        <end position="60"/>
    </location>
</feature>
<feature type="compositionally biased region" description="Polar residues" evidence="1">
    <location>
        <begin position="250"/>
        <end position="260"/>
    </location>
</feature>
<protein>
    <submittedName>
        <fullName evidence="2">Uncharacterized protein</fullName>
    </submittedName>
</protein>
<evidence type="ECO:0000256" key="1">
    <source>
        <dbReference type="SAM" id="MobiDB-lite"/>
    </source>
</evidence>
<feature type="compositionally biased region" description="Basic residues" evidence="1">
    <location>
        <begin position="32"/>
        <end position="50"/>
    </location>
</feature>
<dbReference type="OrthoDB" id="5858960at2759"/>
<name>A0A2A2JSY0_9BILA</name>
<dbReference type="EMBL" id="LIAE01010251">
    <property type="protein sequence ID" value="PAV64672.1"/>
    <property type="molecule type" value="Genomic_DNA"/>
</dbReference>